<dbReference type="EMBL" id="BEZZ01002935">
    <property type="protein sequence ID" value="GCC18364.1"/>
    <property type="molecule type" value="Genomic_DNA"/>
</dbReference>
<evidence type="ECO:0000313" key="8">
    <source>
        <dbReference type="Proteomes" id="UP000287033"/>
    </source>
</evidence>
<dbReference type="AlphaFoldDB" id="A0A401RJR7"/>
<comment type="subcellular location">
    <subcellularLocation>
        <location evidence="1">Membrane</location>
        <topology evidence="1">Multi-pass membrane protein</topology>
    </subcellularLocation>
</comment>
<comment type="caution">
    <text evidence="7">The sequence shown here is derived from an EMBL/GenBank/DDBJ whole genome shotgun (WGS) entry which is preliminary data.</text>
</comment>
<accession>A0A401RJR7</accession>
<keyword evidence="3 5" id="KW-1133">Transmembrane helix</keyword>
<name>A0A401RJR7_CHIPU</name>
<evidence type="ECO:0000256" key="2">
    <source>
        <dbReference type="ARBA" id="ARBA00022692"/>
    </source>
</evidence>
<evidence type="ECO:0000256" key="5">
    <source>
        <dbReference type="SAM" id="Phobius"/>
    </source>
</evidence>
<dbReference type="PANTHER" id="PTHR12011">
    <property type="entry name" value="ADHESION G-PROTEIN COUPLED RECEPTOR"/>
    <property type="match status" value="1"/>
</dbReference>
<proteinExistence type="predicted"/>
<feature type="domain" description="G-protein coupled receptors family 2 profile 2" evidence="6">
    <location>
        <begin position="274"/>
        <end position="424"/>
    </location>
</feature>
<dbReference type="GO" id="GO:0004930">
    <property type="term" value="F:G protein-coupled receptor activity"/>
    <property type="evidence" value="ECO:0007669"/>
    <property type="project" value="InterPro"/>
</dbReference>
<dbReference type="PANTHER" id="PTHR12011:SF433">
    <property type="entry name" value="ADHESION G PROTEIN-COUPLED RECEPTOR E1-LIKE-RELATED"/>
    <property type="match status" value="1"/>
</dbReference>
<dbReference type="OrthoDB" id="1100386at2759"/>
<organism evidence="7 8">
    <name type="scientific">Chiloscyllium punctatum</name>
    <name type="common">Brownbanded bambooshark</name>
    <name type="synonym">Hemiscyllium punctatum</name>
    <dbReference type="NCBI Taxonomy" id="137246"/>
    <lineage>
        <taxon>Eukaryota</taxon>
        <taxon>Metazoa</taxon>
        <taxon>Chordata</taxon>
        <taxon>Craniata</taxon>
        <taxon>Vertebrata</taxon>
        <taxon>Chondrichthyes</taxon>
        <taxon>Elasmobranchii</taxon>
        <taxon>Galeomorphii</taxon>
        <taxon>Galeoidea</taxon>
        <taxon>Orectolobiformes</taxon>
        <taxon>Hemiscylliidae</taxon>
        <taxon>Chiloscyllium</taxon>
    </lineage>
</organism>
<dbReference type="Pfam" id="PF00002">
    <property type="entry name" value="7tm_2"/>
    <property type="match status" value="1"/>
</dbReference>
<evidence type="ECO:0000256" key="1">
    <source>
        <dbReference type="ARBA" id="ARBA00004141"/>
    </source>
</evidence>
<dbReference type="InterPro" id="IPR017981">
    <property type="entry name" value="GPCR_2-like_7TM"/>
</dbReference>
<dbReference type="STRING" id="137246.A0A401RJR7"/>
<sequence length="457" mass="51427">MSITCLVSFLTTEDICGEKRICGDYGVCRRVPAHYICVCGGNKKSVKPKPCLDGCAKKYTCGNTTGCDLRTIGHVCICKENEKLGNTQDCISLPCPSDQECDQDDDNQSEETTNNPYCSILTFASGINMNCQNHSNSKSQTSLPDIAEFVSNMSHRESKWFDMNSNQRLKTVTRLLSSLESTVMLTAIQLNTTDYNLTTNNMDVQIQILQTIDGAMTLSDDGNEMEFHWKKYSHEFAAVSFITCSKMEILMGDSGLEMNSKKYGTEYLQLYSKVLIATVTSSKQTQQNTTFTIKNKKAVCAAIAGILHYLFLACFLWMLLEGVQLYLMVVKVFWVQSLRGKYTQPIAYGIPALIVIISAATNPRGYGTREYCWLSMEKGFRWSFVGPLCAICLSNLVFLILTIWRLAQKFHTINPDLSNLQKLRILTPHQHDPGSHQIRVKPVKRSRRRVGEFAATR</sequence>
<dbReference type="GO" id="GO:0007166">
    <property type="term" value="P:cell surface receptor signaling pathway"/>
    <property type="evidence" value="ECO:0007669"/>
    <property type="project" value="InterPro"/>
</dbReference>
<protein>
    <recommendedName>
        <fullName evidence="6">G-protein coupled receptors family 2 profile 2 domain-containing protein</fullName>
    </recommendedName>
</protein>
<dbReference type="GO" id="GO:0007189">
    <property type="term" value="P:adenylate cyclase-activating G protein-coupled receptor signaling pathway"/>
    <property type="evidence" value="ECO:0007669"/>
    <property type="project" value="TreeGrafter"/>
</dbReference>
<feature type="transmembrane region" description="Helical" evidence="5">
    <location>
        <begin position="346"/>
        <end position="362"/>
    </location>
</feature>
<evidence type="ECO:0000256" key="3">
    <source>
        <dbReference type="ARBA" id="ARBA00022989"/>
    </source>
</evidence>
<dbReference type="GO" id="GO:0005886">
    <property type="term" value="C:plasma membrane"/>
    <property type="evidence" value="ECO:0007669"/>
    <property type="project" value="TreeGrafter"/>
</dbReference>
<dbReference type="InterPro" id="IPR000832">
    <property type="entry name" value="GPCR_2_secretin-like"/>
</dbReference>
<dbReference type="Gene3D" id="1.20.1070.10">
    <property type="entry name" value="Rhodopsin 7-helix transmembrane proteins"/>
    <property type="match status" value="1"/>
</dbReference>
<dbReference type="PROSITE" id="PS50261">
    <property type="entry name" value="G_PROTEIN_RECEP_F2_4"/>
    <property type="match status" value="1"/>
</dbReference>
<dbReference type="Proteomes" id="UP000287033">
    <property type="component" value="Unassembled WGS sequence"/>
</dbReference>
<reference evidence="7 8" key="1">
    <citation type="journal article" date="2018" name="Nat. Ecol. Evol.">
        <title>Shark genomes provide insights into elasmobranch evolution and the origin of vertebrates.</title>
        <authorList>
            <person name="Hara Y"/>
            <person name="Yamaguchi K"/>
            <person name="Onimaru K"/>
            <person name="Kadota M"/>
            <person name="Koyanagi M"/>
            <person name="Keeley SD"/>
            <person name="Tatsumi K"/>
            <person name="Tanaka K"/>
            <person name="Motone F"/>
            <person name="Kageyama Y"/>
            <person name="Nozu R"/>
            <person name="Adachi N"/>
            <person name="Nishimura O"/>
            <person name="Nakagawa R"/>
            <person name="Tanegashima C"/>
            <person name="Kiyatake I"/>
            <person name="Matsumoto R"/>
            <person name="Murakumo K"/>
            <person name="Nishida K"/>
            <person name="Terakita A"/>
            <person name="Kuratani S"/>
            <person name="Sato K"/>
            <person name="Hyodo S Kuraku.S."/>
        </authorList>
    </citation>
    <scope>NUCLEOTIDE SEQUENCE [LARGE SCALE GENOMIC DNA]</scope>
</reference>
<keyword evidence="4 5" id="KW-0472">Membrane</keyword>
<feature type="transmembrane region" description="Helical" evidence="5">
    <location>
        <begin position="306"/>
        <end position="334"/>
    </location>
</feature>
<keyword evidence="8" id="KW-1185">Reference proteome</keyword>
<evidence type="ECO:0000259" key="6">
    <source>
        <dbReference type="PROSITE" id="PS50261"/>
    </source>
</evidence>
<feature type="transmembrane region" description="Helical" evidence="5">
    <location>
        <begin position="382"/>
        <end position="404"/>
    </location>
</feature>
<evidence type="ECO:0000313" key="7">
    <source>
        <dbReference type="EMBL" id="GCC18364.1"/>
    </source>
</evidence>
<keyword evidence="2 5" id="KW-0812">Transmembrane</keyword>
<gene>
    <name evidence="7" type="ORF">chiPu_0020779</name>
</gene>
<evidence type="ECO:0000256" key="4">
    <source>
        <dbReference type="ARBA" id="ARBA00023136"/>
    </source>
</evidence>